<accession>A0A146KY06</accession>
<dbReference type="EMBL" id="GDHC01017561">
    <property type="protein sequence ID" value="JAQ01068.1"/>
    <property type="molecule type" value="Transcribed_RNA"/>
</dbReference>
<protein>
    <submittedName>
        <fullName evidence="1">Uncharacterized protein</fullName>
    </submittedName>
</protein>
<reference evidence="1" key="1">
    <citation type="journal article" date="2016" name="Gigascience">
        <title>De novo construction of an expanded transcriptome assembly for the western tarnished plant bug, Lygus hesperus.</title>
        <authorList>
            <person name="Tassone E.E."/>
            <person name="Geib S.M."/>
            <person name="Hall B."/>
            <person name="Fabrick J.A."/>
            <person name="Brent C.S."/>
            <person name="Hull J.J."/>
        </authorList>
    </citation>
    <scope>NUCLEOTIDE SEQUENCE</scope>
</reference>
<feature type="non-terminal residue" evidence="1">
    <location>
        <position position="99"/>
    </location>
</feature>
<name>A0A146KY06_LYGHE</name>
<feature type="non-terminal residue" evidence="1">
    <location>
        <position position="1"/>
    </location>
</feature>
<dbReference type="AlphaFoldDB" id="A0A146KY06"/>
<evidence type="ECO:0000313" key="1">
    <source>
        <dbReference type="EMBL" id="JAQ01068.1"/>
    </source>
</evidence>
<organism evidence="1">
    <name type="scientific">Lygus hesperus</name>
    <name type="common">Western plant bug</name>
    <dbReference type="NCBI Taxonomy" id="30085"/>
    <lineage>
        <taxon>Eukaryota</taxon>
        <taxon>Metazoa</taxon>
        <taxon>Ecdysozoa</taxon>
        <taxon>Arthropoda</taxon>
        <taxon>Hexapoda</taxon>
        <taxon>Insecta</taxon>
        <taxon>Pterygota</taxon>
        <taxon>Neoptera</taxon>
        <taxon>Paraneoptera</taxon>
        <taxon>Hemiptera</taxon>
        <taxon>Heteroptera</taxon>
        <taxon>Panheteroptera</taxon>
        <taxon>Cimicomorpha</taxon>
        <taxon>Miridae</taxon>
        <taxon>Mirini</taxon>
        <taxon>Lygus</taxon>
    </lineage>
</organism>
<gene>
    <name evidence="1" type="ORF">g.66878</name>
</gene>
<proteinExistence type="predicted"/>
<sequence length="99" mass="10488">LYLLSWGSSVCQGIGPVIVVGLSRNCSSYSHRGYIVCQGIVPVVVTGPSVHQGITPVTGVSLSWNCPVIVTGDTSFIKELLQLLSQGIHSLSRNCTSCR</sequence>